<dbReference type="InterPro" id="IPR010982">
    <property type="entry name" value="Lambda_DNA-bd_dom_sf"/>
</dbReference>
<dbReference type="EMBL" id="WIVV01000043">
    <property type="protein sequence ID" value="MQU43094.1"/>
    <property type="molecule type" value="Genomic_DNA"/>
</dbReference>
<evidence type="ECO:0008006" key="4">
    <source>
        <dbReference type="Google" id="ProtNLM"/>
    </source>
</evidence>
<dbReference type="Pfam" id="PF09048">
    <property type="entry name" value="Cro"/>
    <property type="match status" value="1"/>
</dbReference>
<dbReference type="GO" id="GO:0003677">
    <property type="term" value="F:DNA binding"/>
    <property type="evidence" value="ECO:0007669"/>
    <property type="project" value="InterPro"/>
</dbReference>
<dbReference type="GO" id="GO:0006355">
    <property type="term" value="P:regulation of DNA-templated transcription"/>
    <property type="evidence" value="ECO:0007669"/>
    <property type="project" value="InterPro"/>
</dbReference>
<protein>
    <recommendedName>
        <fullName evidence="4">Cro/Cl family transcriptional regulator</fullName>
    </recommendedName>
</protein>
<dbReference type="Gene3D" id="3.30.240.10">
    <property type="entry name" value="CRO Repressor"/>
    <property type="match status" value="1"/>
</dbReference>
<name>A0A6I1WJN6_9PSED</name>
<sequence length="73" mass="8189">MQRIHITAFAQKFGQREASVLLKITQGALSKAIRRGRDIYVTEQPDGSFTAEEVRSFPSQNPEKQQLSEPISA</sequence>
<organism evidence="2 3">
    <name type="scientific">Pseudomonas helleri</name>
    <dbReference type="NCBI Taxonomy" id="1608996"/>
    <lineage>
        <taxon>Bacteria</taxon>
        <taxon>Pseudomonadati</taxon>
        <taxon>Pseudomonadota</taxon>
        <taxon>Gammaproteobacteria</taxon>
        <taxon>Pseudomonadales</taxon>
        <taxon>Pseudomonadaceae</taxon>
        <taxon>Pseudomonas</taxon>
    </lineage>
</organism>
<dbReference type="InterPro" id="IPR000655">
    <property type="entry name" value="Cro-like"/>
</dbReference>
<dbReference type="SUPFAM" id="SSF47413">
    <property type="entry name" value="lambda repressor-like DNA-binding domains"/>
    <property type="match status" value="1"/>
</dbReference>
<evidence type="ECO:0000313" key="3">
    <source>
        <dbReference type="Proteomes" id="UP000466863"/>
    </source>
</evidence>
<dbReference type="InterPro" id="IPR038202">
    <property type="entry name" value="Cro_sf"/>
</dbReference>
<dbReference type="RefSeq" id="WP_153356182.1">
    <property type="nucleotide sequence ID" value="NZ_WIVV01000043.1"/>
</dbReference>
<evidence type="ECO:0000256" key="1">
    <source>
        <dbReference type="SAM" id="MobiDB-lite"/>
    </source>
</evidence>
<gene>
    <name evidence="2" type="ORF">GHO28_11355</name>
</gene>
<proteinExistence type="predicted"/>
<dbReference type="PIRSF" id="PIRSF003217">
    <property type="entry name" value="Cro_protein"/>
    <property type="match status" value="1"/>
</dbReference>
<dbReference type="Proteomes" id="UP000466863">
    <property type="component" value="Unassembled WGS sequence"/>
</dbReference>
<accession>A0A6I1WJN6</accession>
<reference evidence="2 3" key="1">
    <citation type="submission" date="2019-10" db="EMBL/GenBank/DDBJ databases">
        <title>Evaluation of single-gene subtyping targets for Pseudomonas.</title>
        <authorList>
            <person name="Reichler S.J."/>
            <person name="Orsi R.H."/>
            <person name="Wiedmann M."/>
            <person name="Martin N.H."/>
            <person name="Murphy S.I."/>
        </authorList>
    </citation>
    <scope>NUCLEOTIDE SEQUENCE [LARGE SCALE GENOMIC DNA]</scope>
    <source>
        <strain evidence="2 3">FSL R10-1876</strain>
    </source>
</reference>
<feature type="compositionally biased region" description="Polar residues" evidence="1">
    <location>
        <begin position="57"/>
        <end position="73"/>
    </location>
</feature>
<feature type="region of interest" description="Disordered" evidence="1">
    <location>
        <begin position="44"/>
        <end position="73"/>
    </location>
</feature>
<comment type="caution">
    <text evidence="2">The sequence shown here is derived from an EMBL/GenBank/DDBJ whole genome shotgun (WGS) entry which is preliminary data.</text>
</comment>
<dbReference type="AlphaFoldDB" id="A0A6I1WJN6"/>
<evidence type="ECO:0000313" key="2">
    <source>
        <dbReference type="EMBL" id="MQU43094.1"/>
    </source>
</evidence>